<gene>
    <name evidence="2" type="ORF">UFOVP1608_5</name>
</gene>
<name>A0A6J5SUI1_9CAUD</name>
<evidence type="ECO:0000313" key="2">
    <source>
        <dbReference type="EMBL" id="CAB4218087.1"/>
    </source>
</evidence>
<feature type="compositionally biased region" description="Basic and acidic residues" evidence="1">
    <location>
        <begin position="102"/>
        <end position="111"/>
    </location>
</feature>
<feature type="region of interest" description="Disordered" evidence="1">
    <location>
        <begin position="102"/>
        <end position="126"/>
    </location>
</feature>
<feature type="region of interest" description="Disordered" evidence="1">
    <location>
        <begin position="1"/>
        <end position="22"/>
    </location>
</feature>
<reference evidence="2" key="1">
    <citation type="submission" date="2020-05" db="EMBL/GenBank/DDBJ databases">
        <authorList>
            <person name="Chiriac C."/>
            <person name="Salcher M."/>
            <person name="Ghai R."/>
            <person name="Kavagutti S V."/>
        </authorList>
    </citation>
    <scope>NUCLEOTIDE SEQUENCE</scope>
</reference>
<accession>A0A6J5SUI1</accession>
<dbReference type="EMBL" id="LR797470">
    <property type="protein sequence ID" value="CAB4218087.1"/>
    <property type="molecule type" value="Genomic_DNA"/>
</dbReference>
<protein>
    <submittedName>
        <fullName evidence="2">Uncharacterized protein</fullName>
    </submittedName>
</protein>
<evidence type="ECO:0000256" key="1">
    <source>
        <dbReference type="SAM" id="MobiDB-lite"/>
    </source>
</evidence>
<organism evidence="2">
    <name type="scientific">uncultured Caudovirales phage</name>
    <dbReference type="NCBI Taxonomy" id="2100421"/>
    <lineage>
        <taxon>Viruses</taxon>
        <taxon>Duplodnaviria</taxon>
        <taxon>Heunggongvirae</taxon>
        <taxon>Uroviricota</taxon>
        <taxon>Caudoviricetes</taxon>
        <taxon>Peduoviridae</taxon>
        <taxon>Maltschvirus</taxon>
        <taxon>Maltschvirus maltsch</taxon>
    </lineage>
</organism>
<sequence>MSDDSLTLFDVQQEHRTDSNSPIRMRAVARPSDPVTSHEAAASIGDLTLTQRRVLEVLERYGPATDEEINRYYFHLAQVFDWNAVSPSGLRSRRAELVATGKVKDSGERGTTKSGRSTVSWALAGE</sequence>
<proteinExistence type="predicted"/>